<sequence length="104" mass="12397">MEVKFFDQTLENFVDDLEKSTIAKVVRAIELLEHFGYKLGMPHSKKISVRLFELRIRGKQEVRIFYIYKDNEIVLLHGFVKKSDRIPEKELKLVNQKLMMVDKL</sequence>
<dbReference type="Pfam" id="PF05973">
    <property type="entry name" value="Gp49"/>
    <property type="match status" value="1"/>
</dbReference>
<gene>
    <name evidence="1" type="ORF">A3J93_03360</name>
</gene>
<organism evidence="1 2">
    <name type="scientific">Candidatus Magasanikbacteria bacterium RIFOXYC2_FULL_42_28</name>
    <dbReference type="NCBI Taxonomy" id="1798704"/>
    <lineage>
        <taxon>Bacteria</taxon>
        <taxon>Candidatus Magasanikiibacteriota</taxon>
    </lineage>
</organism>
<dbReference type="STRING" id="1798704.A3J93_03360"/>
<dbReference type="Proteomes" id="UP000177907">
    <property type="component" value="Unassembled WGS sequence"/>
</dbReference>
<dbReference type="AlphaFoldDB" id="A0A1F6NUE1"/>
<proteinExistence type="predicted"/>
<dbReference type="InterPro" id="IPR009241">
    <property type="entry name" value="HigB-like"/>
</dbReference>
<dbReference type="EMBL" id="MFQZ01000010">
    <property type="protein sequence ID" value="OGH87539.1"/>
    <property type="molecule type" value="Genomic_DNA"/>
</dbReference>
<protein>
    <recommendedName>
        <fullName evidence="3">Addiction module toxin RelE</fullName>
    </recommendedName>
</protein>
<evidence type="ECO:0008006" key="3">
    <source>
        <dbReference type="Google" id="ProtNLM"/>
    </source>
</evidence>
<evidence type="ECO:0000313" key="2">
    <source>
        <dbReference type="Proteomes" id="UP000177907"/>
    </source>
</evidence>
<reference evidence="1 2" key="1">
    <citation type="journal article" date="2016" name="Nat. Commun.">
        <title>Thousands of microbial genomes shed light on interconnected biogeochemical processes in an aquifer system.</title>
        <authorList>
            <person name="Anantharaman K."/>
            <person name="Brown C.T."/>
            <person name="Hug L.A."/>
            <person name="Sharon I."/>
            <person name="Castelle C.J."/>
            <person name="Probst A.J."/>
            <person name="Thomas B.C."/>
            <person name="Singh A."/>
            <person name="Wilkins M.J."/>
            <person name="Karaoz U."/>
            <person name="Brodie E.L."/>
            <person name="Williams K.H."/>
            <person name="Hubbard S.S."/>
            <person name="Banfield J.F."/>
        </authorList>
    </citation>
    <scope>NUCLEOTIDE SEQUENCE [LARGE SCALE GENOMIC DNA]</scope>
</reference>
<accession>A0A1F6NUE1</accession>
<comment type="caution">
    <text evidence="1">The sequence shown here is derived from an EMBL/GenBank/DDBJ whole genome shotgun (WGS) entry which is preliminary data.</text>
</comment>
<name>A0A1F6NUE1_9BACT</name>
<evidence type="ECO:0000313" key="1">
    <source>
        <dbReference type="EMBL" id="OGH87539.1"/>
    </source>
</evidence>